<evidence type="ECO:0000256" key="3">
    <source>
        <dbReference type="ARBA" id="ARBA00023082"/>
    </source>
</evidence>
<dbReference type="InterPro" id="IPR013324">
    <property type="entry name" value="RNA_pol_sigma_r3/r4-like"/>
</dbReference>
<sequence length="180" mass="21344">MDEKKIIKEIKSGGGSKNFRILYDYYFDTLFHFIYRYVKSYDTAKEIAHDAFVKLWLHRHSLDETRSVRAYLFTICRNQLIKEFRRQIRNPLLRNYIDFTESLSVESKISCDFDTYVNAINDAAEHLSPRQREIFFLNRREGLPVQEIAERLSISEQVVRNQLSAATKKVKSVLMTMMSD</sequence>
<dbReference type="InterPro" id="IPR036388">
    <property type="entry name" value="WH-like_DNA-bd_sf"/>
</dbReference>
<dbReference type="Pfam" id="PF08281">
    <property type="entry name" value="Sigma70_r4_2"/>
    <property type="match status" value="1"/>
</dbReference>
<evidence type="ECO:0000313" key="7">
    <source>
        <dbReference type="EMBL" id="MBO8482708.1"/>
    </source>
</evidence>
<keyword evidence="4" id="KW-0804">Transcription</keyword>
<dbReference type="InterPro" id="IPR039425">
    <property type="entry name" value="RNA_pol_sigma-70-like"/>
</dbReference>
<protein>
    <submittedName>
        <fullName evidence="7">Sigma-70 family RNA polymerase sigma factor</fullName>
    </submittedName>
</protein>
<dbReference type="GO" id="GO:0003677">
    <property type="term" value="F:DNA binding"/>
    <property type="evidence" value="ECO:0007669"/>
    <property type="project" value="InterPro"/>
</dbReference>
<dbReference type="InterPro" id="IPR014284">
    <property type="entry name" value="RNA_pol_sigma-70_dom"/>
</dbReference>
<feature type="domain" description="RNA polymerase sigma factor 70 region 4 type 2" evidence="6">
    <location>
        <begin position="119"/>
        <end position="169"/>
    </location>
</feature>
<dbReference type="PANTHER" id="PTHR43133">
    <property type="entry name" value="RNA POLYMERASE ECF-TYPE SIGMA FACTO"/>
    <property type="match status" value="1"/>
</dbReference>
<dbReference type="InterPro" id="IPR013249">
    <property type="entry name" value="RNA_pol_sigma70_r4_t2"/>
</dbReference>
<dbReference type="InterPro" id="IPR013325">
    <property type="entry name" value="RNA_pol_sigma_r2"/>
</dbReference>
<dbReference type="NCBIfam" id="TIGR02937">
    <property type="entry name" value="sigma70-ECF"/>
    <property type="match status" value="1"/>
</dbReference>
<dbReference type="InterPro" id="IPR007627">
    <property type="entry name" value="RNA_pol_sigma70_r2"/>
</dbReference>
<feature type="domain" description="RNA polymerase sigma-70 region 2" evidence="5">
    <location>
        <begin position="22"/>
        <end position="87"/>
    </location>
</feature>
<organism evidence="7 8">
    <name type="scientific">Candidatus Cryptobacteroides avicola</name>
    <dbReference type="NCBI Taxonomy" id="2840757"/>
    <lineage>
        <taxon>Bacteria</taxon>
        <taxon>Pseudomonadati</taxon>
        <taxon>Bacteroidota</taxon>
        <taxon>Bacteroidia</taxon>
        <taxon>Bacteroidales</taxon>
        <taxon>Candidatus Cryptobacteroides</taxon>
    </lineage>
</organism>
<dbReference type="Pfam" id="PF04542">
    <property type="entry name" value="Sigma70_r2"/>
    <property type="match status" value="1"/>
</dbReference>
<comment type="similarity">
    <text evidence="1">Belongs to the sigma-70 factor family. ECF subfamily.</text>
</comment>
<keyword evidence="3" id="KW-0731">Sigma factor</keyword>
<evidence type="ECO:0000259" key="6">
    <source>
        <dbReference type="Pfam" id="PF08281"/>
    </source>
</evidence>
<proteinExistence type="inferred from homology"/>
<evidence type="ECO:0000313" key="8">
    <source>
        <dbReference type="Proteomes" id="UP000725002"/>
    </source>
</evidence>
<reference evidence="7" key="1">
    <citation type="submission" date="2020-10" db="EMBL/GenBank/DDBJ databases">
        <authorList>
            <person name="Gilroy R."/>
        </authorList>
    </citation>
    <scope>NUCLEOTIDE SEQUENCE</scope>
    <source>
        <strain evidence="7">G3-8215</strain>
    </source>
</reference>
<dbReference type="GO" id="GO:0006352">
    <property type="term" value="P:DNA-templated transcription initiation"/>
    <property type="evidence" value="ECO:0007669"/>
    <property type="project" value="InterPro"/>
</dbReference>
<dbReference type="AlphaFoldDB" id="A0A940IHI1"/>
<gene>
    <name evidence="7" type="ORF">IAB75_01100</name>
</gene>
<comment type="caution">
    <text evidence="7">The sequence shown here is derived from an EMBL/GenBank/DDBJ whole genome shotgun (WGS) entry which is preliminary data.</text>
</comment>
<dbReference type="SUPFAM" id="SSF88946">
    <property type="entry name" value="Sigma2 domain of RNA polymerase sigma factors"/>
    <property type="match status" value="1"/>
</dbReference>
<dbReference type="EMBL" id="JADILV010000007">
    <property type="protein sequence ID" value="MBO8482708.1"/>
    <property type="molecule type" value="Genomic_DNA"/>
</dbReference>
<keyword evidence="2" id="KW-0805">Transcription regulation</keyword>
<reference evidence="7" key="2">
    <citation type="journal article" date="2021" name="PeerJ">
        <title>Extensive microbial diversity within the chicken gut microbiome revealed by metagenomics and culture.</title>
        <authorList>
            <person name="Gilroy R."/>
            <person name="Ravi A."/>
            <person name="Getino M."/>
            <person name="Pursley I."/>
            <person name="Horton D.L."/>
            <person name="Alikhan N.F."/>
            <person name="Baker D."/>
            <person name="Gharbi K."/>
            <person name="Hall N."/>
            <person name="Watson M."/>
            <person name="Adriaenssens E.M."/>
            <person name="Foster-Nyarko E."/>
            <person name="Jarju S."/>
            <person name="Secka A."/>
            <person name="Antonio M."/>
            <person name="Oren A."/>
            <person name="Chaudhuri R.R."/>
            <person name="La Ragione R."/>
            <person name="Hildebrand F."/>
            <person name="Pallen M.J."/>
        </authorList>
    </citation>
    <scope>NUCLEOTIDE SEQUENCE</scope>
    <source>
        <strain evidence="7">G3-8215</strain>
    </source>
</reference>
<dbReference type="Gene3D" id="1.10.1740.10">
    <property type="match status" value="1"/>
</dbReference>
<dbReference type="PANTHER" id="PTHR43133:SF46">
    <property type="entry name" value="RNA POLYMERASE SIGMA-70 FACTOR ECF SUBFAMILY"/>
    <property type="match status" value="1"/>
</dbReference>
<evidence type="ECO:0000256" key="4">
    <source>
        <dbReference type="ARBA" id="ARBA00023163"/>
    </source>
</evidence>
<dbReference type="Proteomes" id="UP000725002">
    <property type="component" value="Unassembled WGS sequence"/>
</dbReference>
<dbReference type="Gene3D" id="1.10.10.10">
    <property type="entry name" value="Winged helix-like DNA-binding domain superfamily/Winged helix DNA-binding domain"/>
    <property type="match status" value="1"/>
</dbReference>
<accession>A0A940IHI1</accession>
<name>A0A940IHI1_9BACT</name>
<evidence type="ECO:0000256" key="1">
    <source>
        <dbReference type="ARBA" id="ARBA00010641"/>
    </source>
</evidence>
<evidence type="ECO:0000259" key="5">
    <source>
        <dbReference type="Pfam" id="PF04542"/>
    </source>
</evidence>
<dbReference type="GO" id="GO:0016987">
    <property type="term" value="F:sigma factor activity"/>
    <property type="evidence" value="ECO:0007669"/>
    <property type="project" value="UniProtKB-KW"/>
</dbReference>
<dbReference type="SUPFAM" id="SSF88659">
    <property type="entry name" value="Sigma3 and sigma4 domains of RNA polymerase sigma factors"/>
    <property type="match status" value="1"/>
</dbReference>
<evidence type="ECO:0000256" key="2">
    <source>
        <dbReference type="ARBA" id="ARBA00023015"/>
    </source>
</evidence>